<dbReference type="SUPFAM" id="SSF51735">
    <property type="entry name" value="NAD(P)-binding Rossmann-fold domains"/>
    <property type="match status" value="1"/>
</dbReference>
<dbReference type="STRING" id="2025994.A0A2T3A9C2"/>
<dbReference type="AlphaFoldDB" id="A0A2T3A9C2"/>
<organism evidence="2 3">
    <name type="scientific">Coniella lustricola</name>
    <dbReference type="NCBI Taxonomy" id="2025994"/>
    <lineage>
        <taxon>Eukaryota</taxon>
        <taxon>Fungi</taxon>
        <taxon>Dikarya</taxon>
        <taxon>Ascomycota</taxon>
        <taxon>Pezizomycotina</taxon>
        <taxon>Sordariomycetes</taxon>
        <taxon>Sordariomycetidae</taxon>
        <taxon>Diaporthales</taxon>
        <taxon>Schizoparmaceae</taxon>
        <taxon>Coniella</taxon>
    </lineage>
</organism>
<keyword evidence="1" id="KW-0560">Oxidoreductase</keyword>
<reference evidence="2 3" key="1">
    <citation type="journal article" date="2018" name="Mycol. Prog.">
        <title>Coniella lustricola, a new species from submerged detritus.</title>
        <authorList>
            <person name="Raudabaugh D.B."/>
            <person name="Iturriaga T."/>
            <person name="Carver A."/>
            <person name="Mondo S."/>
            <person name="Pangilinan J."/>
            <person name="Lipzen A."/>
            <person name="He G."/>
            <person name="Amirebrahimi M."/>
            <person name="Grigoriev I.V."/>
            <person name="Miller A.N."/>
        </authorList>
    </citation>
    <scope>NUCLEOTIDE SEQUENCE [LARGE SCALE GENOMIC DNA]</scope>
    <source>
        <strain evidence="2 3">B22-T-1</strain>
    </source>
</reference>
<dbReference type="OrthoDB" id="2898509at2759"/>
<accession>A0A2T3A9C2</accession>
<dbReference type="Proteomes" id="UP000241462">
    <property type="component" value="Unassembled WGS sequence"/>
</dbReference>
<keyword evidence="3" id="KW-1185">Reference proteome</keyword>
<proteinExistence type="predicted"/>
<dbReference type="InterPro" id="IPR052228">
    <property type="entry name" value="Sec_Metab_Biosynth_Oxidored"/>
</dbReference>
<protein>
    <submittedName>
        <fullName evidence="2">Putative short-chain dehydrogenases/reductase</fullName>
    </submittedName>
</protein>
<dbReference type="EMBL" id="KZ678433">
    <property type="protein sequence ID" value="PSR87122.1"/>
    <property type="molecule type" value="Genomic_DNA"/>
</dbReference>
<dbReference type="InParanoid" id="A0A2T3A9C2"/>
<evidence type="ECO:0000313" key="2">
    <source>
        <dbReference type="EMBL" id="PSR87122.1"/>
    </source>
</evidence>
<evidence type="ECO:0000313" key="3">
    <source>
        <dbReference type="Proteomes" id="UP000241462"/>
    </source>
</evidence>
<dbReference type="Pfam" id="PF00106">
    <property type="entry name" value="adh_short"/>
    <property type="match status" value="1"/>
</dbReference>
<dbReference type="PANTHER" id="PTHR47534:SF3">
    <property type="entry name" value="ALCOHOL DEHYDROGENASE-LIKE C-TERMINAL DOMAIN-CONTAINING PROTEIN"/>
    <property type="match status" value="1"/>
</dbReference>
<dbReference type="GO" id="GO:0016491">
    <property type="term" value="F:oxidoreductase activity"/>
    <property type="evidence" value="ECO:0007669"/>
    <property type="project" value="UniProtKB-KW"/>
</dbReference>
<dbReference type="InterPro" id="IPR002347">
    <property type="entry name" value="SDR_fam"/>
</dbReference>
<dbReference type="PANTHER" id="PTHR47534">
    <property type="entry name" value="YALI0E05731P"/>
    <property type="match status" value="1"/>
</dbReference>
<sequence length="344" mass="37032">MPELSVIQESNSRISARLPPGLVAVFVGATSGIGEYALKAFVRNTKSPRVYFIGRSRPAADKIVTDLKNLNPEGTYNFIQSDVALLKNVNTVSQQILAQEDKINLLFMTQGTMALEKTTEGLIKAYVLPVTSRILFALNLLPALQKATDLKRVVSVFTANHEGTYDANDWLGYPTKHPLKARGHMAVMVTLAHNVLAQRAPDVSFIHNFPGSVKTSFGKDATGSVAVLRHIFNFFGHFVVDFLPPETCGALQLYCATSARFPPASSNAVESGNDASGVPVSKGVAIAKGTDGKIGSGSYSVPVDCDDMSPEVEKVLVKAKAEGAEKSLWAHLMGEIKQHTGKVF</sequence>
<name>A0A2T3A9C2_9PEZI</name>
<gene>
    <name evidence="2" type="ORF">BD289DRAFT_367538</name>
</gene>
<evidence type="ECO:0000256" key="1">
    <source>
        <dbReference type="ARBA" id="ARBA00023002"/>
    </source>
</evidence>
<dbReference type="InterPro" id="IPR036291">
    <property type="entry name" value="NAD(P)-bd_dom_sf"/>
</dbReference>
<dbReference type="Gene3D" id="3.40.50.720">
    <property type="entry name" value="NAD(P)-binding Rossmann-like Domain"/>
    <property type="match status" value="1"/>
</dbReference>